<dbReference type="EMBL" id="AOIL01000050">
    <property type="protein sequence ID" value="ELY88899.1"/>
    <property type="molecule type" value="Genomic_DNA"/>
</dbReference>
<dbReference type="AlphaFoldDB" id="L9ZRB1"/>
<proteinExistence type="predicted"/>
<keyword evidence="2" id="KW-1185">Reference proteome</keyword>
<dbReference type="OrthoDB" id="262340at2157"/>
<dbReference type="InterPro" id="IPR055978">
    <property type="entry name" value="DUF7556"/>
</dbReference>
<name>L9ZRB1_9EURY</name>
<comment type="caution">
    <text evidence="1">The sequence shown here is derived from an EMBL/GenBank/DDBJ whole genome shotgun (WGS) entry which is preliminary data.</text>
</comment>
<accession>L9ZRB1</accession>
<protein>
    <submittedName>
        <fullName evidence="1">Uncharacterized protein</fullName>
    </submittedName>
</protein>
<evidence type="ECO:0000313" key="2">
    <source>
        <dbReference type="Proteomes" id="UP000011648"/>
    </source>
</evidence>
<gene>
    <name evidence="1" type="ORF">C484_14938</name>
</gene>
<dbReference type="Proteomes" id="UP000011648">
    <property type="component" value="Unassembled WGS sequence"/>
</dbReference>
<organism evidence="1 2">
    <name type="scientific">Natrialba taiwanensis DSM 12281</name>
    <dbReference type="NCBI Taxonomy" id="1230458"/>
    <lineage>
        <taxon>Archaea</taxon>
        <taxon>Methanobacteriati</taxon>
        <taxon>Methanobacteriota</taxon>
        <taxon>Stenosarchaea group</taxon>
        <taxon>Halobacteria</taxon>
        <taxon>Halobacteriales</taxon>
        <taxon>Natrialbaceae</taxon>
        <taxon>Natrialba</taxon>
    </lineage>
</organism>
<dbReference type="RefSeq" id="WP_006664586.1">
    <property type="nucleotide sequence ID" value="NZ_AOIL01000050.1"/>
</dbReference>
<dbReference type="PATRIC" id="fig|1230458.4.peg.3019"/>
<dbReference type="Pfam" id="PF24433">
    <property type="entry name" value="DUF7556"/>
    <property type="match status" value="1"/>
</dbReference>
<evidence type="ECO:0000313" key="1">
    <source>
        <dbReference type="EMBL" id="ELY88899.1"/>
    </source>
</evidence>
<sequence>MSPGTEPVGRQRALDCDVVAAIDEFDGEPHYIIADISRDEAWLSIAEPDAEPLEAWR</sequence>
<reference evidence="1 2" key="1">
    <citation type="journal article" date="2014" name="PLoS Genet.">
        <title>Phylogenetically driven sequencing of extremely halophilic archaea reveals strategies for static and dynamic osmo-response.</title>
        <authorList>
            <person name="Becker E.A."/>
            <person name="Seitzer P.M."/>
            <person name="Tritt A."/>
            <person name="Larsen D."/>
            <person name="Krusor M."/>
            <person name="Yao A.I."/>
            <person name="Wu D."/>
            <person name="Madern D."/>
            <person name="Eisen J.A."/>
            <person name="Darling A.E."/>
            <person name="Facciotti M.T."/>
        </authorList>
    </citation>
    <scope>NUCLEOTIDE SEQUENCE [LARGE SCALE GENOMIC DNA]</scope>
    <source>
        <strain evidence="1 2">DSM 12281</strain>
    </source>
</reference>